<organism evidence="3 4">
    <name type="scientific">Tilletiopsis washingtonensis</name>
    <dbReference type="NCBI Taxonomy" id="58919"/>
    <lineage>
        <taxon>Eukaryota</taxon>
        <taxon>Fungi</taxon>
        <taxon>Dikarya</taxon>
        <taxon>Basidiomycota</taxon>
        <taxon>Ustilaginomycotina</taxon>
        <taxon>Exobasidiomycetes</taxon>
        <taxon>Entylomatales</taxon>
        <taxon>Entylomatales incertae sedis</taxon>
        <taxon>Tilletiopsis</taxon>
    </lineage>
</organism>
<dbReference type="OrthoDB" id="623670at2759"/>
<protein>
    <recommendedName>
        <fullName evidence="2">RlpA-like protein double-psi beta-barrel domain-containing protein</fullName>
    </recommendedName>
</protein>
<dbReference type="Gene3D" id="2.40.40.10">
    <property type="entry name" value="RlpA-like domain"/>
    <property type="match status" value="1"/>
</dbReference>
<dbReference type="STRING" id="58919.A0A316Z893"/>
<evidence type="ECO:0000313" key="4">
    <source>
        <dbReference type="Proteomes" id="UP000245946"/>
    </source>
</evidence>
<feature type="domain" description="RlpA-like protein double-psi beta-barrel" evidence="2">
    <location>
        <begin position="28"/>
        <end position="81"/>
    </location>
</feature>
<dbReference type="PANTHER" id="PTHR31836:SF28">
    <property type="entry name" value="SRCR DOMAIN-CONTAINING PROTEIN-RELATED"/>
    <property type="match status" value="1"/>
</dbReference>
<feature type="non-terminal residue" evidence="3">
    <location>
        <position position="1"/>
    </location>
</feature>
<dbReference type="EMBL" id="KZ819293">
    <property type="protein sequence ID" value="PWN97791.1"/>
    <property type="molecule type" value="Genomic_DNA"/>
</dbReference>
<keyword evidence="4" id="KW-1185">Reference proteome</keyword>
<proteinExistence type="predicted"/>
<dbReference type="InterPro" id="IPR009009">
    <property type="entry name" value="RlpA-like_DPBB"/>
</dbReference>
<dbReference type="Pfam" id="PF03330">
    <property type="entry name" value="DPBB_1"/>
    <property type="match status" value="1"/>
</dbReference>
<dbReference type="PANTHER" id="PTHR31836">
    <property type="match status" value="1"/>
</dbReference>
<evidence type="ECO:0000313" key="3">
    <source>
        <dbReference type="EMBL" id="PWN97791.1"/>
    </source>
</evidence>
<gene>
    <name evidence="3" type="ORF">FA09DRAFT_297571</name>
</gene>
<name>A0A316Z893_9BASI</name>
<dbReference type="InterPro" id="IPR036908">
    <property type="entry name" value="RlpA-like_sf"/>
</dbReference>
<dbReference type="GeneID" id="37267758"/>
<dbReference type="SUPFAM" id="SSF50685">
    <property type="entry name" value="Barwin-like endoglucanases"/>
    <property type="match status" value="1"/>
</dbReference>
<accession>A0A316Z893</accession>
<evidence type="ECO:0000259" key="2">
    <source>
        <dbReference type="Pfam" id="PF03330"/>
    </source>
</evidence>
<sequence length="82" mass="8871">YRPDLGACGWRNDPNDHVVALGARQFAHGSRCGHRIRVCHEGNCISVQVVDRCESCDFGSLDMSPSAFARLAPKSEGVISIA</sequence>
<dbReference type="AlphaFoldDB" id="A0A316Z893"/>
<keyword evidence="1" id="KW-0732">Signal</keyword>
<dbReference type="InterPro" id="IPR051477">
    <property type="entry name" value="Expansin_CellWall"/>
</dbReference>
<dbReference type="CDD" id="cd22191">
    <property type="entry name" value="DPBB_RlpA_EXP_N-like"/>
    <property type="match status" value="1"/>
</dbReference>
<evidence type="ECO:0000256" key="1">
    <source>
        <dbReference type="ARBA" id="ARBA00022729"/>
    </source>
</evidence>
<dbReference type="Proteomes" id="UP000245946">
    <property type="component" value="Unassembled WGS sequence"/>
</dbReference>
<dbReference type="RefSeq" id="XP_025598070.1">
    <property type="nucleotide sequence ID" value="XM_025740212.1"/>
</dbReference>
<reference evidence="3 4" key="1">
    <citation type="journal article" date="2018" name="Mol. Biol. Evol.">
        <title>Broad Genomic Sampling Reveals a Smut Pathogenic Ancestry of the Fungal Clade Ustilaginomycotina.</title>
        <authorList>
            <person name="Kijpornyongpan T."/>
            <person name="Mondo S.J."/>
            <person name="Barry K."/>
            <person name="Sandor L."/>
            <person name="Lee J."/>
            <person name="Lipzen A."/>
            <person name="Pangilinan J."/>
            <person name="LaButti K."/>
            <person name="Hainaut M."/>
            <person name="Henrissat B."/>
            <person name="Grigoriev I.V."/>
            <person name="Spatafora J.W."/>
            <person name="Aime M.C."/>
        </authorList>
    </citation>
    <scope>NUCLEOTIDE SEQUENCE [LARGE SCALE GENOMIC DNA]</scope>
    <source>
        <strain evidence="3 4">MCA 4186</strain>
    </source>
</reference>